<accession>A0A072PL60</accession>
<evidence type="ECO:0000313" key="1">
    <source>
        <dbReference type="EMBL" id="KEF60621.1"/>
    </source>
</evidence>
<dbReference type="Gene3D" id="1.20.1290.10">
    <property type="entry name" value="AhpD-like"/>
    <property type="match status" value="1"/>
</dbReference>
<proteinExistence type="predicted"/>
<reference evidence="1 2" key="1">
    <citation type="submission" date="2013-03" db="EMBL/GenBank/DDBJ databases">
        <title>The Genome Sequence of Exophiala aquamarina CBS 119918.</title>
        <authorList>
            <consortium name="The Broad Institute Genomics Platform"/>
            <person name="Cuomo C."/>
            <person name="de Hoog S."/>
            <person name="Gorbushina A."/>
            <person name="Walker B."/>
            <person name="Young S.K."/>
            <person name="Zeng Q."/>
            <person name="Gargeya S."/>
            <person name="Fitzgerald M."/>
            <person name="Haas B."/>
            <person name="Abouelleil A."/>
            <person name="Allen A.W."/>
            <person name="Alvarado L."/>
            <person name="Arachchi H.M."/>
            <person name="Berlin A.M."/>
            <person name="Chapman S.B."/>
            <person name="Gainer-Dewar J."/>
            <person name="Goldberg J."/>
            <person name="Griggs A."/>
            <person name="Gujja S."/>
            <person name="Hansen M."/>
            <person name="Howarth C."/>
            <person name="Imamovic A."/>
            <person name="Ireland A."/>
            <person name="Larimer J."/>
            <person name="McCowan C."/>
            <person name="Murphy C."/>
            <person name="Pearson M."/>
            <person name="Poon T.W."/>
            <person name="Priest M."/>
            <person name="Roberts A."/>
            <person name="Saif S."/>
            <person name="Shea T."/>
            <person name="Sisk P."/>
            <person name="Sykes S."/>
            <person name="Wortman J."/>
            <person name="Nusbaum C."/>
            <person name="Birren B."/>
        </authorList>
    </citation>
    <scope>NUCLEOTIDE SEQUENCE [LARGE SCALE GENOMIC DNA]</scope>
    <source>
        <strain evidence="1 2">CBS 119918</strain>
    </source>
</reference>
<dbReference type="VEuPathDB" id="FungiDB:A1O9_02182"/>
<dbReference type="AlphaFoldDB" id="A0A072PL60"/>
<dbReference type="PANTHER" id="PTHR28180">
    <property type="entry name" value="CONSERVED MITOCHONDRIAL PROTEIN-RELATED"/>
    <property type="match status" value="1"/>
</dbReference>
<organism evidence="1 2">
    <name type="scientific">Exophiala aquamarina CBS 119918</name>
    <dbReference type="NCBI Taxonomy" id="1182545"/>
    <lineage>
        <taxon>Eukaryota</taxon>
        <taxon>Fungi</taxon>
        <taxon>Dikarya</taxon>
        <taxon>Ascomycota</taxon>
        <taxon>Pezizomycotina</taxon>
        <taxon>Eurotiomycetes</taxon>
        <taxon>Chaetothyriomycetidae</taxon>
        <taxon>Chaetothyriales</taxon>
        <taxon>Herpotrichiellaceae</taxon>
        <taxon>Exophiala</taxon>
    </lineage>
</organism>
<dbReference type="EMBL" id="AMGV01000002">
    <property type="protein sequence ID" value="KEF60621.1"/>
    <property type="molecule type" value="Genomic_DNA"/>
</dbReference>
<sequence>MPPSAVSYDQQFLEGLVLDLAAIDEGISTELGLQILVAMCCASKRADLVPSLFQNALEKADRSKDSILELFDSFRETINMIWPFVCVPQVIPAALGLAGYLQSKGITTLDQNKNRNRPDFTQEDTELGKATRRSIYKASANNEVFEMLSTFYGDFAYALNTVGFGYNLGCTNDYKLPLPAAELIVTSALIALPATRQAGSHVKACIAFGYSDADITRVAKMAEKLAAWQGYNLTPINVMLLAQQARSNLKVA</sequence>
<dbReference type="GeneID" id="25277127"/>
<dbReference type="InterPro" id="IPR052999">
    <property type="entry name" value="PTS1_Protein"/>
</dbReference>
<dbReference type="InterPro" id="IPR029032">
    <property type="entry name" value="AhpD-like"/>
</dbReference>
<dbReference type="SUPFAM" id="SSF69118">
    <property type="entry name" value="AhpD-like"/>
    <property type="match status" value="1"/>
</dbReference>
<name>A0A072PL60_9EURO</name>
<dbReference type="RefSeq" id="XP_013263211.1">
    <property type="nucleotide sequence ID" value="XM_013407757.1"/>
</dbReference>
<dbReference type="OrthoDB" id="3707757at2759"/>
<evidence type="ECO:0000313" key="2">
    <source>
        <dbReference type="Proteomes" id="UP000027920"/>
    </source>
</evidence>
<dbReference type="HOGENOM" id="CLU_091058_0_0_1"/>
<protein>
    <submittedName>
        <fullName evidence="1">Uncharacterized protein</fullName>
    </submittedName>
</protein>
<comment type="caution">
    <text evidence="1">The sequence shown here is derived from an EMBL/GenBank/DDBJ whole genome shotgun (WGS) entry which is preliminary data.</text>
</comment>
<keyword evidence="2" id="KW-1185">Reference proteome</keyword>
<gene>
    <name evidence="1" type="ORF">A1O9_02182</name>
</gene>
<dbReference type="Proteomes" id="UP000027920">
    <property type="component" value="Unassembled WGS sequence"/>
</dbReference>